<evidence type="ECO:0000256" key="7">
    <source>
        <dbReference type="ARBA" id="ARBA00022786"/>
    </source>
</evidence>
<keyword evidence="9" id="KW-0539">Nucleus</keyword>
<dbReference type="InParanoid" id="A0A7M7N7M7"/>
<dbReference type="PROSITE" id="PS00678">
    <property type="entry name" value="WD_REPEATS_1"/>
    <property type="match status" value="1"/>
</dbReference>
<evidence type="ECO:0000259" key="14">
    <source>
        <dbReference type="Pfam" id="PF23760"/>
    </source>
</evidence>
<feature type="repeat" description="WD" evidence="13">
    <location>
        <begin position="1"/>
        <end position="27"/>
    </location>
</feature>
<dbReference type="GeneID" id="115920568"/>
<evidence type="ECO:0000313" key="15">
    <source>
        <dbReference type="EnsemblMetazoa" id="XP_030832386"/>
    </source>
</evidence>
<dbReference type="RefSeq" id="XP_030832386.1">
    <property type="nucleotide sequence ID" value="XM_030976526.1"/>
</dbReference>
<evidence type="ECO:0000256" key="11">
    <source>
        <dbReference type="ARBA" id="ARBA00038022"/>
    </source>
</evidence>
<dbReference type="GO" id="GO:0005634">
    <property type="term" value="C:nucleus"/>
    <property type="evidence" value="ECO:0007669"/>
    <property type="project" value="UniProtKB-SubCell"/>
</dbReference>
<evidence type="ECO:0000256" key="5">
    <source>
        <dbReference type="ARBA" id="ARBA00022574"/>
    </source>
</evidence>
<dbReference type="FunFam" id="2.130.10.10:FF:001190">
    <property type="entry name" value="DDB1 and CUL4 associated factor 12"/>
    <property type="match status" value="1"/>
</dbReference>
<evidence type="ECO:0000256" key="8">
    <source>
        <dbReference type="ARBA" id="ARBA00023212"/>
    </source>
</evidence>
<evidence type="ECO:0000256" key="10">
    <source>
        <dbReference type="ARBA" id="ARBA00037373"/>
    </source>
</evidence>
<dbReference type="FunCoup" id="A0A7M7N7M7">
    <property type="interactions" value="780"/>
</dbReference>
<keyword evidence="7" id="KW-0833">Ubl conjugation pathway</keyword>
<evidence type="ECO:0000256" key="13">
    <source>
        <dbReference type="PROSITE-ProRule" id="PRU00221"/>
    </source>
</evidence>
<evidence type="ECO:0000256" key="3">
    <source>
        <dbReference type="ARBA" id="ARBA00004906"/>
    </source>
</evidence>
<dbReference type="OrthoDB" id="9610195at2759"/>
<comment type="similarity">
    <text evidence="11">Belongs to the WD repeat DCAF12 family.</text>
</comment>
<dbReference type="InterPro" id="IPR001680">
    <property type="entry name" value="WD40_rpt"/>
</dbReference>
<keyword evidence="8" id="KW-0206">Cytoskeleton</keyword>
<keyword evidence="5 13" id="KW-0853">WD repeat</keyword>
<dbReference type="SUPFAM" id="SSF50978">
    <property type="entry name" value="WD40 repeat-like"/>
    <property type="match status" value="1"/>
</dbReference>
<name>A0A7M7N7M7_STRPU</name>
<dbReference type="PROSITE" id="PS50082">
    <property type="entry name" value="WD_REPEATS_2"/>
    <property type="match status" value="2"/>
</dbReference>
<dbReference type="Proteomes" id="UP000007110">
    <property type="component" value="Unassembled WGS sequence"/>
</dbReference>
<reference evidence="16" key="1">
    <citation type="submission" date="2015-02" db="EMBL/GenBank/DDBJ databases">
        <title>Genome sequencing for Strongylocentrotus purpuratus.</title>
        <authorList>
            <person name="Murali S."/>
            <person name="Liu Y."/>
            <person name="Vee V."/>
            <person name="English A."/>
            <person name="Wang M."/>
            <person name="Skinner E."/>
            <person name="Han Y."/>
            <person name="Muzny D.M."/>
            <person name="Worley K.C."/>
            <person name="Gibbs R.A."/>
        </authorList>
    </citation>
    <scope>NUCLEOTIDE SEQUENCE</scope>
</reference>
<comment type="subcellular location">
    <subcellularLocation>
        <location evidence="2">Cytoplasm</location>
        <location evidence="2">Cytoskeleton</location>
        <location evidence="2">Microtubule organizing center</location>
        <location evidence="2">Centrosome</location>
    </subcellularLocation>
    <subcellularLocation>
        <location evidence="1">Nucleus</location>
    </subcellularLocation>
</comment>
<evidence type="ECO:0000256" key="12">
    <source>
        <dbReference type="ARBA" id="ARBA00038623"/>
    </source>
</evidence>
<dbReference type="InterPro" id="IPR036322">
    <property type="entry name" value="WD40_repeat_dom_sf"/>
</dbReference>
<dbReference type="InterPro" id="IPR019775">
    <property type="entry name" value="WD40_repeat_CS"/>
</dbReference>
<proteinExistence type="inferred from homology"/>
<evidence type="ECO:0000256" key="2">
    <source>
        <dbReference type="ARBA" id="ARBA00004300"/>
    </source>
</evidence>
<evidence type="ECO:0000256" key="1">
    <source>
        <dbReference type="ARBA" id="ARBA00004123"/>
    </source>
</evidence>
<dbReference type="GO" id="GO:0005813">
    <property type="term" value="C:centrosome"/>
    <property type="evidence" value="ECO:0007669"/>
    <property type="project" value="UniProtKB-SubCell"/>
</dbReference>
<evidence type="ECO:0000256" key="6">
    <source>
        <dbReference type="ARBA" id="ARBA00022737"/>
    </source>
</evidence>
<dbReference type="KEGG" id="spu:115920568"/>
<reference evidence="15" key="2">
    <citation type="submission" date="2021-01" db="UniProtKB">
        <authorList>
            <consortium name="EnsemblMetazoa"/>
        </authorList>
    </citation>
    <scope>IDENTIFICATION</scope>
</reference>
<dbReference type="Gene3D" id="2.130.10.10">
    <property type="entry name" value="YVTN repeat-like/Quinoprotein amine dehydrogenase"/>
    <property type="match status" value="1"/>
</dbReference>
<dbReference type="InterPro" id="IPR051191">
    <property type="entry name" value="DCAF12"/>
</dbReference>
<dbReference type="Pfam" id="PF23760">
    <property type="entry name" value="Beta-prop_DCAF12"/>
    <property type="match status" value="1"/>
</dbReference>
<feature type="domain" description="DDB1- and CUL4-associated factor 12 beta-propeller" evidence="14">
    <location>
        <begin position="2"/>
        <end position="249"/>
    </location>
</feature>
<organism evidence="15 16">
    <name type="scientific">Strongylocentrotus purpuratus</name>
    <name type="common">Purple sea urchin</name>
    <dbReference type="NCBI Taxonomy" id="7668"/>
    <lineage>
        <taxon>Eukaryota</taxon>
        <taxon>Metazoa</taxon>
        <taxon>Echinodermata</taxon>
        <taxon>Eleutherozoa</taxon>
        <taxon>Echinozoa</taxon>
        <taxon>Echinoidea</taxon>
        <taxon>Euechinoidea</taxon>
        <taxon>Echinacea</taxon>
        <taxon>Camarodonta</taxon>
        <taxon>Echinidea</taxon>
        <taxon>Strongylocentrotidae</taxon>
        <taxon>Strongylocentrotus</taxon>
    </lineage>
</organism>
<comment type="pathway">
    <text evidence="3">Protein modification; protein ubiquitination.</text>
</comment>
<keyword evidence="16" id="KW-1185">Reference proteome</keyword>
<protein>
    <recommendedName>
        <fullName evidence="14">DDB1- and CUL4-associated factor 12 beta-propeller domain-containing protein</fullName>
    </recommendedName>
</protein>
<evidence type="ECO:0000256" key="4">
    <source>
        <dbReference type="ARBA" id="ARBA00022490"/>
    </source>
</evidence>
<comment type="function">
    <text evidence="10">Substrate-recognition component of a DCX (DDB1-CUL4-X-box) E3 ubiquitin-protein ligase complex of the DesCEND (destruction via C-end degrons) pathway, which recognizes a C-degron located at the extreme C terminus of target proteins, leading to their ubiquitination and degradation. The C-degron recognized by the DesCEND pathway is usually a motif of less than ten residues and can be present in full-length proteins, truncated proteins or proteolytically cleaved forms. The DCX(DCAF12) complex specifically recognizes proteins with a diglutamate (Glu-Glu) at the C-terminus leading to their ubiquitination and degradation. Also directly recognizes the C-terminal glutamate-leucine (Glu-Leu) degron as an alternative degron in proteins leading to their ubiquitination and degradation.</text>
</comment>
<sequence length="250" mass="27954">MFSVVWLDDQYLVAGSRDSQISVWSVSQDLCDRVQDINETTLVPSYESIFPVLLRSSEKSEKVRALEYSQHTKELASLSANGFIHLWDLRGFRKLHSRRLPYCEENVCISLSEDHSLYAVGSQSHVTFLDSRNGRCVASVHSKERGSGVRSVSFMDGVLTVGTGQGALMFFDLRAGHFIESDIDGKTVPVKLYTGKGYLQRDSLFHQFFSESSHPNAVYTHRYDKSGTRLFVAGGPLPSGLSGNYVGLWQ</sequence>
<accession>A0A7M7N7M7</accession>
<dbReference type="PANTHER" id="PTHR19860:SF16">
    <property type="entry name" value="DDB1- AND CUL4-ASSOCIATED FACTOR 12"/>
    <property type="match status" value="1"/>
</dbReference>
<feature type="repeat" description="WD" evidence="13">
    <location>
        <begin position="56"/>
        <end position="97"/>
    </location>
</feature>
<evidence type="ECO:0000256" key="9">
    <source>
        <dbReference type="ARBA" id="ARBA00023242"/>
    </source>
</evidence>
<dbReference type="InterPro" id="IPR015943">
    <property type="entry name" value="WD40/YVTN_repeat-like_dom_sf"/>
</dbReference>
<comment type="subunit">
    <text evidence="12">Component of the DCX(DCAF12) E3 ubiquitin ligase complex, at least composed of CUL4 (CUL4A or CUL4B), DDB1, DCAF12 and RBX1.</text>
</comment>
<dbReference type="InterPro" id="IPR056151">
    <property type="entry name" value="Beta-prop_DCAF12"/>
</dbReference>
<dbReference type="EnsemblMetazoa" id="XM_030976526">
    <property type="protein sequence ID" value="XP_030832386"/>
    <property type="gene ID" value="LOC115920568"/>
</dbReference>
<keyword evidence="6" id="KW-0677">Repeat</keyword>
<dbReference type="AlphaFoldDB" id="A0A7M7N7M7"/>
<dbReference type="PANTHER" id="PTHR19860">
    <property type="entry name" value="DDB1- AND CUL4-ASSOCIATED FACTOR 12-RELATED"/>
    <property type="match status" value="1"/>
</dbReference>
<evidence type="ECO:0000313" key="16">
    <source>
        <dbReference type="Proteomes" id="UP000007110"/>
    </source>
</evidence>
<keyword evidence="4" id="KW-0963">Cytoplasm</keyword>